<accession>A0A455UC36</accession>
<reference evidence="1 2" key="1">
    <citation type="journal article" date="2019" name="Microbiol. Resour. Announc.">
        <title>Complete Genome Sequence of Halomonas sulfidaeris Strain Esulfide1 Isolated from a Metal Sulfide Rock at a Depth of 2,200 Meters, Obtained Using Nanopore Sequencing.</title>
        <authorList>
            <person name="Saito M."/>
            <person name="Nishigata A."/>
            <person name="Galipon J."/>
            <person name="Arakawa K."/>
        </authorList>
    </citation>
    <scope>NUCLEOTIDE SEQUENCE [LARGE SCALE GENOMIC DNA]</scope>
    <source>
        <strain evidence="1 2">ATCC BAA-803</strain>
    </source>
</reference>
<evidence type="ECO:0000313" key="2">
    <source>
        <dbReference type="Proteomes" id="UP000320231"/>
    </source>
</evidence>
<proteinExistence type="predicted"/>
<organism evidence="1 2">
    <name type="scientific">Vreelandella sulfidaeris</name>
    <dbReference type="NCBI Taxonomy" id="115553"/>
    <lineage>
        <taxon>Bacteria</taxon>
        <taxon>Pseudomonadati</taxon>
        <taxon>Pseudomonadota</taxon>
        <taxon>Gammaproteobacteria</taxon>
        <taxon>Oceanospirillales</taxon>
        <taxon>Halomonadaceae</taxon>
        <taxon>Vreelandella</taxon>
    </lineage>
</organism>
<evidence type="ECO:0000313" key="1">
    <source>
        <dbReference type="EMBL" id="BBI60784.1"/>
    </source>
</evidence>
<dbReference type="KEGG" id="hsr:HSBAA_20900"/>
<protein>
    <submittedName>
        <fullName evidence="1">Uncharacterized protein</fullName>
    </submittedName>
</protein>
<dbReference type="AlphaFoldDB" id="A0A455UC36"/>
<dbReference type="Proteomes" id="UP000320231">
    <property type="component" value="Chromosome"/>
</dbReference>
<sequence>MGILNLAIEKTVVKASDLSSVMKGSKPPQRTYQVRKLVDAGMLRPIVEGARQYTIGFDNSFLVRGVIRALSDNGFIPSQVEMP</sequence>
<dbReference type="EMBL" id="AP019514">
    <property type="protein sequence ID" value="BBI60784.1"/>
    <property type="molecule type" value="Genomic_DNA"/>
</dbReference>
<gene>
    <name evidence="1" type="ORF">HSBAA_20900</name>
</gene>
<name>A0A455UC36_9GAMM</name>